<dbReference type="EMBL" id="BSDZ01000024">
    <property type="protein sequence ID" value="GLI65444.1"/>
    <property type="molecule type" value="Genomic_DNA"/>
</dbReference>
<feature type="compositionally biased region" description="Basic and acidic residues" evidence="1">
    <location>
        <begin position="69"/>
        <end position="94"/>
    </location>
</feature>
<proteinExistence type="predicted"/>
<feature type="region of interest" description="Disordered" evidence="1">
    <location>
        <begin position="206"/>
        <end position="242"/>
    </location>
</feature>
<feature type="region of interest" description="Disordered" evidence="1">
    <location>
        <begin position="35"/>
        <end position="167"/>
    </location>
</feature>
<sequence>MPGAGGPLEPRLRAVTAANSAAVKAAKRAHLAAALAVQSAVPPRPRSRYFTRNRSDRTGFSKRFGSRKGGRDKEDGGEKGKEVNEESVRRRSSEDSTSSVSPSITSSGVSSDYTTEDDNSDYITEDEDDKDDEEEEEGEHQARAAVIPKASGAGPIASSPERQQALPPRIGSVAAAIEAVAAARARLRQPSQFSSTANCLTGSTTTAGGGAGTGHGGARGSAADSQHLPPVVPRNKGGADAPHSVTTTVTAANIDSKLPEAGSGGLSGLRLLASTMQLQQSSPMAATASRRSALLTAGPSGKGMEGTVATPPTAAGVGCGATQSGGGVVAGDRDSSGNLADWVAQRFRSGSRLAMHADAGTSAPLPRSLPGSSGSVSSSIGSSIGDASSGLRGLLAARSDGVASWYSRPTRWHEPVTPGGASHASLLDLRPPVHGSAASVFVAPVSLASPLLEYQRKDGLAREVV</sequence>
<accession>A0ABQ5S6P0</accession>
<feature type="compositionally biased region" description="Low complexity" evidence="1">
    <location>
        <begin position="95"/>
        <end position="111"/>
    </location>
</feature>
<gene>
    <name evidence="2" type="ORF">VaNZ11_008822</name>
</gene>
<evidence type="ECO:0000256" key="1">
    <source>
        <dbReference type="SAM" id="MobiDB-lite"/>
    </source>
</evidence>
<feature type="compositionally biased region" description="Gly residues" evidence="1">
    <location>
        <begin position="207"/>
        <end position="219"/>
    </location>
</feature>
<evidence type="ECO:0000313" key="2">
    <source>
        <dbReference type="EMBL" id="GLI65444.1"/>
    </source>
</evidence>
<reference evidence="2 3" key="1">
    <citation type="journal article" date="2023" name="IScience">
        <title>Expanded male sex-determining region conserved during the evolution of homothallism in the green alga Volvox.</title>
        <authorList>
            <person name="Yamamoto K."/>
            <person name="Matsuzaki R."/>
            <person name="Mahakham W."/>
            <person name="Heman W."/>
            <person name="Sekimoto H."/>
            <person name="Kawachi M."/>
            <person name="Minakuchi Y."/>
            <person name="Toyoda A."/>
            <person name="Nozaki H."/>
        </authorList>
    </citation>
    <scope>NUCLEOTIDE SEQUENCE [LARGE SCALE GENOMIC DNA]</scope>
    <source>
        <strain evidence="2 3">NIES-4468</strain>
    </source>
</reference>
<evidence type="ECO:0000313" key="3">
    <source>
        <dbReference type="Proteomes" id="UP001165090"/>
    </source>
</evidence>
<protein>
    <submittedName>
        <fullName evidence="2">Uncharacterized protein</fullName>
    </submittedName>
</protein>
<dbReference type="Proteomes" id="UP001165090">
    <property type="component" value="Unassembled WGS sequence"/>
</dbReference>
<feature type="compositionally biased region" description="Acidic residues" evidence="1">
    <location>
        <begin position="114"/>
        <end position="138"/>
    </location>
</feature>
<comment type="caution">
    <text evidence="2">The sequence shown here is derived from an EMBL/GenBank/DDBJ whole genome shotgun (WGS) entry which is preliminary data.</text>
</comment>
<name>A0ABQ5S6P0_9CHLO</name>
<organism evidence="2 3">
    <name type="scientific">Volvox africanus</name>
    <dbReference type="NCBI Taxonomy" id="51714"/>
    <lineage>
        <taxon>Eukaryota</taxon>
        <taxon>Viridiplantae</taxon>
        <taxon>Chlorophyta</taxon>
        <taxon>core chlorophytes</taxon>
        <taxon>Chlorophyceae</taxon>
        <taxon>CS clade</taxon>
        <taxon>Chlamydomonadales</taxon>
        <taxon>Volvocaceae</taxon>
        <taxon>Volvox</taxon>
    </lineage>
</organism>
<keyword evidence="3" id="KW-1185">Reference proteome</keyword>